<evidence type="ECO:0000313" key="2">
    <source>
        <dbReference type="EMBL" id="NME86463.1"/>
    </source>
</evidence>
<organism evidence="2 3">
    <name type="scientific">Bacteroides eggerthii</name>
    <dbReference type="NCBI Taxonomy" id="28111"/>
    <lineage>
        <taxon>Bacteria</taxon>
        <taxon>Pseudomonadati</taxon>
        <taxon>Bacteroidota</taxon>
        <taxon>Bacteroidia</taxon>
        <taxon>Bacteroidales</taxon>
        <taxon>Bacteroidaceae</taxon>
        <taxon>Bacteroides</taxon>
    </lineage>
</organism>
<dbReference type="PROSITE" id="PS51257">
    <property type="entry name" value="PROKAR_LIPOPROTEIN"/>
    <property type="match status" value="1"/>
</dbReference>
<dbReference type="RefSeq" id="WP_168947731.1">
    <property type="nucleotide sequence ID" value="NZ_JABAGL010000013.1"/>
</dbReference>
<feature type="chain" id="PRO_5030703147" evidence="1">
    <location>
        <begin position="16"/>
        <end position="339"/>
    </location>
</feature>
<feature type="signal peptide" evidence="1">
    <location>
        <begin position="1"/>
        <end position="15"/>
    </location>
</feature>
<evidence type="ECO:0000256" key="1">
    <source>
        <dbReference type="SAM" id="SignalP"/>
    </source>
</evidence>
<reference evidence="2 3" key="1">
    <citation type="submission" date="2020-04" db="EMBL/GenBank/DDBJ databases">
        <authorList>
            <person name="Hitch T.C.A."/>
            <person name="Wylensek D."/>
            <person name="Clavel T."/>
        </authorList>
    </citation>
    <scope>NUCLEOTIDE SEQUENCE [LARGE SCALE GENOMIC DNA]</scope>
    <source>
        <strain evidence="2 3">WCA3-601-WT-5E</strain>
    </source>
</reference>
<dbReference type="InterPro" id="IPR025049">
    <property type="entry name" value="Mfa-like_1"/>
</dbReference>
<accession>A0A7X9XIJ4</accession>
<gene>
    <name evidence="2" type="ORF">HF841_10605</name>
</gene>
<comment type="caution">
    <text evidence="2">The sequence shown here is derived from an EMBL/GenBank/DDBJ whole genome shotgun (WGS) entry which is preliminary data.</text>
</comment>
<proteinExistence type="predicted"/>
<sequence length="339" mass="35388">MRKSMFSLLAVAAMASCTQSDVVELVPNEKVEIKLTSSAIAAETVTRAPYEGTIGTSNTLTAKVLASATSQSYTANALYANDVMVFTDNGTTAVGFATPKYYPADNSTLYICGLYPSTGWADPANDECKFTFNGSQDVMAASEQSSTKDASKGGSYPALTFKHLLTQLVVKAVAENQAAIDAWGNLTDITLTKVGSDNPASAVTVTLSAGTADESSAFATPLTNGMSFWVKGTSPEAAFASQTKALTVDGEEVAYSLVAPLKNATGTADYTLAVKTANSGTTPVAVPVNLKQKGNNNAYTASTQGQKFIITLTFKATEIKATATVEDWKEEGGSSEDIQ</sequence>
<dbReference type="EMBL" id="JABAGL010000013">
    <property type="protein sequence ID" value="NME86463.1"/>
    <property type="molecule type" value="Genomic_DNA"/>
</dbReference>
<dbReference type="Proteomes" id="UP000520291">
    <property type="component" value="Unassembled WGS sequence"/>
</dbReference>
<evidence type="ECO:0000313" key="3">
    <source>
        <dbReference type="Proteomes" id="UP000520291"/>
    </source>
</evidence>
<dbReference type="AlphaFoldDB" id="A0A7X9XIJ4"/>
<name>A0A7X9XIJ4_9BACE</name>
<protein>
    <submittedName>
        <fullName evidence="2">Fimbrillin family protein</fullName>
    </submittedName>
</protein>
<keyword evidence="1" id="KW-0732">Signal</keyword>
<dbReference type="Pfam" id="PF13149">
    <property type="entry name" value="Mfa_like_1"/>
    <property type="match status" value="1"/>
</dbReference>